<name>K1JHB2_9GAMM</name>
<comment type="caution">
    <text evidence="2">The sequence shown here is derived from an EMBL/GenBank/DDBJ whole genome shotgun (WGS) entry which is preliminary data.</text>
</comment>
<protein>
    <submittedName>
        <fullName evidence="2">Uncharacterized protein</fullName>
    </submittedName>
</protein>
<dbReference type="Proteomes" id="UP000005149">
    <property type="component" value="Unassembled WGS sequence"/>
</dbReference>
<feature type="coiled-coil region" evidence="1">
    <location>
        <begin position="3"/>
        <end position="30"/>
    </location>
</feature>
<dbReference type="EMBL" id="AGWR01000040">
    <property type="protein sequence ID" value="EKB25998.1"/>
    <property type="molecule type" value="Genomic_DNA"/>
</dbReference>
<sequence>MTYQELQAAYDKLLQENERLRRVADDAREKLDGVYDSETNHQRLIILLHNMTKWHVECRPEYTCPLSFWAHRKAAN</sequence>
<evidence type="ECO:0000256" key="1">
    <source>
        <dbReference type="SAM" id="Coils"/>
    </source>
</evidence>
<keyword evidence="1" id="KW-0175">Coiled coil</keyword>
<dbReference type="HOGENOM" id="CLU_2646399_0_0_6"/>
<reference evidence="2 3" key="1">
    <citation type="submission" date="2012-06" db="EMBL/GenBank/DDBJ databases">
        <title>The Genome Sequence of Aeromonas hydrophila SSU.</title>
        <authorList>
            <consortium name="The Broad Institute Genome Sequencing Platform"/>
            <person name="Earl A."/>
            <person name="Ward D."/>
            <person name="Feldgarden M."/>
            <person name="Gevers D."/>
            <person name="Chopra A."/>
            <person name="Walker B."/>
            <person name="Young S.K."/>
            <person name="Zeng Q."/>
            <person name="Gargeya S."/>
            <person name="Fitzgerald M."/>
            <person name="Haas B."/>
            <person name="Abouelleil A."/>
            <person name="Alvarado L."/>
            <person name="Arachchi H.M."/>
            <person name="Berlin A.M."/>
            <person name="Chapman S.B."/>
            <person name="Goldberg J."/>
            <person name="Griggs A."/>
            <person name="Gujja S."/>
            <person name="Hansen M."/>
            <person name="Howarth C."/>
            <person name="Imamovic A."/>
            <person name="Larimer J."/>
            <person name="McCowan C."/>
            <person name="Montmayeur A."/>
            <person name="Murphy C."/>
            <person name="Neiman D."/>
            <person name="Pearson M."/>
            <person name="Priest M."/>
            <person name="Roberts A."/>
            <person name="Saif S."/>
            <person name="Shea T."/>
            <person name="Sisk P."/>
            <person name="Sykes S."/>
            <person name="Wortman J."/>
            <person name="Nusbaum C."/>
            <person name="Birren B."/>
        </authorList>
    </citation>
    <scope>NUCLEOTIDE SEQUENCE [LARGE SCALE GENOMIC DNA]</scope>
    <source>
        <strain evidence="2 3">SSU</strain>
    </source>
</reference>
<keyword evidence="3" id="KW-1185">Reference proteome</keyword>
<dbReference type="AlphaFoldDB" id="K1JHB2"/>
<gene>
    <name evidence="2" type="ORF">HMPREF1171_04288</name>
</gene>
<evidence type="ECO:0000313" key="3">
    <source>
        <dbReference type="Proteomes" id="UP000005149"/>
    </source>
</evidence>
<evidence type="ECO:0000313" key="2">
    <source>
        <dbReference type="EMBL" id="EKB25998.1"/>
    </source>
</evidence>
<organism evidence="2 3">
    <name type="scientific">Aeromonas dhakensis</name>
    <dbReference type="NCBI Taxonomy" id="196024"/>
    <lineage>
        <taxon>Bacteria</taxon>
        <taxon>Pseudomonadati</taxon>
        <taxon>Pseudomonadota</taxon>
        <taxon>Gammaproteobacteria</taxon>
        <taxon>Aeromonadales</taxon>
        <taxon>Aeromonadaceae</taxon>
        <taxon>Aeromonas</taxon>
    </lineage>
</organism>
<accession>K1JHB2</accession>
<proteinExistence type="predicted"/>